<dbReference type="OrthoDB" id="1188278at2"/>
<gene>
    <name evidence="2" type="ORF">TJEJU_0197</name>
</gene>
<reference evidence="2 3" key="1">
    <citation type="submission" date="2017-07" db="EMBL/GenBank/DDBJ databases">
        <authorList>
            <person name="Sun Z.S."/>
            <person name="Albrecht U."/>
            <person name="Echele G."/>
            <person name="Lee C.C."/>
        </authorList>
    </citation>
    <scope>NUCLEOTIDE SEQUENCE [LARGE SCALE GENOMIC DNA]</scope>
    <source>
        <strain evidence="3">type strain: KCTC 22618</strain>
    </source>
</reference>
<dbReference type="EMBL" id="LT899436">
    <property type="protein sequence ID" value="SNR14003.1"/>
    <property type="molecule type" value="Genomic_DNA"/>
</dbReference>
<feature type="transmembrane region" description="Helical" evidence="1">
    <location>
        <begin position="124"/>
        <end position="144"/>
    </location>
</feature>
<evidence type="ECO:0000313" key="2">
    <source>
        <dbReference type="EMBL" id="SNR14003.1"/>
    </source>
</evidence>
<keyword evidence="3" id="KW-1185">Reference proteome</keyword>
<organism evidence="2 3">
    <name type="scientific">Tenacibaculum jejuense</name>
    <dbReference type="NCBI Taxonomy" id="584609"/>
    <lineage>
        <taxon>Bacteria</taxon>
        <taxon>Pseudomonadati</taxon>
        <taxon>Bacteroidota</taxon>
        <taxon>Flavobacteriia</taxon>
        <taxon>Flavobacteriales</taxon>
        <taxon>Flavobacteriaceae</taxon>
        <taxon>Tenacibaculum</taxon>
    </lineage>
</organism>
<dbReference type="KEGG" id="tje:TJEJU_0197"/>
<feature type="transmembrane region" description="Helical" evidence="1">
    <location>
        <begin position="156"/>
        <end position="175"/>
    </location>
</feature>
<accession>A0A238U472</accession>
<protein>
    <submittedName>
        <fullName evidence="2">Uncharacterized protein</fullName>
    </submittedName>
</protein>
<dbReference type="Proteomes" id="UP000215214">
    <property type="component" value="Chromosome TJEJU"/>
</dbReference>
<dbReference type="RefSeq" id="WP_095068870.1">
    <property type="nucleotide sequence ID" value="NZ_LT899436.1"/>
</dbReference>
<feature type="transmembrane region" description="Helical" evidence="1">
    <location>
        <begin position="100"/>
        <end position="118"/>
    </location>
</feature>
<feature type="transmembrane region" description="Helical" evidence="1">
    <location>
        <begin position="187"/>
        <end position="205"/>
    </location>
</feature>
<evidence type="ECO:0000313" key="3">
    <source>
        <dbReference type="Proteomes" id="UP000215214"/>
    </source>
</evidence>
<proteinExistence type="predicted"/>
<sequence length="221" mass="26488">MKSDEKHIERINDFLEAIGVESLDIRLEMVDHIASEIENSVDDINAFFKDDGFQTPFLKYMLSRKDGILKRYNNQVKQLNWYYLKKLCKELFSLLLKPKFSFTITLLILVLVNFGSVYFKELSILFFTTVIVLYVYTAIKIQFFLKRFKELRFIKFYSRIISLFSLLILIFPSYIDVYIEGNYSEFIMYQSLFTLIITALIHFNFHRKSEIIKNKYNFLIQ</sequence>
<keyword evidence="1" id="KW-0472">Membrane</keyword>
<name>A0A238U472_9FLAO</name>
<dbReference type="AlphaFoldDB" id="A0A238U472"/>
<keyword evidence="1" id="KW-0812">Transmembrane</keyword>
<keyword evidence="1" id="KW-1133">Transmembrane helix</keyword>
<evidence type="ECO:0000256" key="1">
    <source>
        <dbReference type="SAM" id="Phobius"/>
    </source>
</evidence>